<protein>
    <submittedName>
        <fullName evidence="2">Uncharacterized protein</fullName>
    </submittedName>
</protein>
<gene>
    <name evidence="2" type="ORF">TRFO_37248</name>
</gene>
<feature type="coiled-coil region" evidence="1">
    <location>
        <begin position="588"/>
        <end position="634"/>
    </location>
</feature>
<dbReference type="AlphaFoldDB" id="A0A1J4JH49"/>
<evidence type="ECO:0000313" key="3">
    <source>
        <dbReference type="Proteomes" id="UP000179807"/>
    </source>
</evidence>
<dbReference type="EMBL" id="MLAK01001167">
    <property type="protein sequence ID" value="OHS96588.1"/>
    <property type="molecule type" value="Genomic_DNA"/>
</dbReference>
<feature type="coiled-coil region" evidence="1">
    <location>
        <begin position="110"/>
        <end position="137"/>
    </location>
</feature>
<comment type="caution">
    <text evidence="2">The sequence shown here is derived from an EMBL/GenBank/DDBJ whole genome shotgun (WGS) entry which is preliminary data.</text>
</comment>
<evidence type="ECO:0000313" key="2">
    <source>
        <dbReference type="EMBL" id="OHS96588.1"/>
    </source>
</evidence>
<dbReference type="RefSeq" id="XP_068349725.1">
    <property type="nucleotide sequence ID" value="XM_068511313.1"/>
</dbReference>
<dbReference type="Proteomes" id="UP000179807">
    <property type="component" value="Unassembled WGS sequence"/>
</dbReference>
<keyword evidence="3" id="KW-1185">Reference proteome</keyword>
<dbReference type="GeneID" id="94846017"/>
<feature type="coiled-coil region" evidence="1">
    <location>
        <begin position="342"/>
        <end position="452"/>
    </location>
</feature>
<organism evidence="2 3">
    <name type="scientific">Tritrichomonas foetus</name>
    <dbReference type="NCBI Taxonomy" id="1144522"/>
    <lineage>
        <taxon>Eukaryota</taxon>
        <taxon>Metamonada</taxon>
        <taxon>Parabasalia</taxon>
        <taxon>Tritrichomonadida</taxon>
        <taxon>Tritrichomonadidae</taxon>
        <taxon>Tritrichomonas</taxon>
    </lineage>
</organism>
<name>A0A1J4JH49_9EUKA</name>
<proteinExistence type="predicted"/>
<reference evidence="2" key="1">
    <citation type="submission" date="2016-10" db="EMBL/GenBank/DDBJ databases">
        <authorList>
            <person name="Benchimol M."/>
            <person name="Almeida L.G."/>
            <person name="Vasconcelos A.T."/>
            <person name="Perreira-Neves A."/>
            <person name="Rosa I.A."/>
            <person name="Tasca T."/>
            <person name="Bogo M.R."/>
            <person name="de Souza W."/>
        </authorList>
    </citation>
    <scope>NUCLEOTIDE SEQUENCE [LARGE SCALE GENOMIC DNA]</scope>
    <source>
        <strain evidence="2">K</strain>
    </source>
</reference>
<evidence type="ECO:0000256" key="1">
    <source>
        <dbReference type="SAM" id="Coils"/>
    </source>
</evidence>
<feature type="coiled-coil region" evidence="1">
    <location>
        <begin position="212"/>
        <end position="278"/>
    </location>
</feature>
<accession>A0A1J4JH49</accession>
<sequence length="917" mass="110231">MKRAERKKRARKFNVCKKLCQLNKVATVFAQQNFEQTFQREYIHSFYSDQIANQLNTAWETNESLYKKVDEIFPAILSKYEKIYQPKIKSLNVDFNVFFQSTSEMNIRKMKNISRQIEQRQNDIKNLESKIIFFEDEKIEKFEVNLSSLVKESKQKYLFERNQIFTTFGENVTLFRNETEKRFLKMKQEFEIEKKLILANSKKKSEISDTFIHNLNRKLKSILFDIKNKENKFLGVKITAEKSIAKNKQKIGEEIKKMKKLSIQYQNEKKKCQKELKETSFDDLNELEKVLSEKKKNYFVEESEKQKDLIEYRQNFKNKRQIIELNQLGRLSNIDSIVNDLKKHQTDEIMKLKTKNSQVEKKILENIRSKQKEIDELKNQQDSERLTFLKKLDIQQQNHKNEIVSIRQQFRDNHQKIQLEFEICKTNLQRKNEKLFNDVSFLEKQKESLISNFNHFYSHIEEEENQEIENLRNNFKLTFSDLQNSLSNNLTQFSQKCQRCINEVKEKCFKKKLETLKNYEFECNQEMMKAKLTINNSSSKSNKTHEKAKEDLILLYARKYNEFQTELLKIEPPKLKTNKYLSLQNTDLDNLMNEFNERKNKVHKERKKLKSIYSQQIEDEERRHSQKLKEFQTKELLIEKIHIIRKEKEIEMEFLSNIHKNALEGFGKVQKEFEKKLDLIELHFMNQKTAKMNEIDLIRHSIDDEKEKIRNMIFELHKKFDTEAKPLRAKLNILAQNKLKSYNFEKTNDEELIKMMRYHKASMKQLREKIHDVKTAQQLIKSEHEHRLYINQQKNHKSFERNCIKFRNEIESLKQNLVDSKKSLTQVFIQMKILSNPNLNYSLSSNPTNEMMVSSDNERIVKLTQRLEIVNHQLSSSVTEFQQIKYLLMAQERRFNTPFGQGQSVAVLHFTPQRYME</sequence>
<keyword evidence="1" id="KW-0175">Coiled coil</keyword>
<dbReference type="VEuPathDB" id="TrichDB:TRFO_37248"/>